<dbReference type="PANTHER" id="PTHR43762:SF1">
    <property type="entry name" value="D-ARABINONO-1,4-LACTONE OXIDASE"/>
    <property type="match status" value="1"/>
</dbReference>
<dbReference type="InterPro" id="IPR010031">
    <property type="entry name" value="FAD_lactone_oxidase-like"/>
</dbReference>
<keyword evidence="4" id="KW-1185">Reference proteome</keyword>
<dbReference type="InterPro" id="IPR006094">
    <property type="entry name" value="Oxid_FAD_bind_N"/>
</dbReference>
<dbReference type="InterPro" id="IPR036318">
    <property type="entry name" value="FAD-bd_PCMH-like_sf"/>
</dbReference>
<protein>
    <submittedName>
        <fullName evidence="3">FAD-binding oxidoreductase</fullName>
    </submittedName>
</protein>
<dbReference type="Gene3D" id="3.30.465.10">
    <property type="match status" value="1"/>
</dbReference>
<dbReference type="PANTHER" id="PTHR43762">
    <property type="entry name" value="L-GULONOLACTONE OXIDASE"/>
    <property type="match status" value="1"/>
</dbReference>
<evidence type="ECO:0000313" key="4">
    <source>
        <dbReference type="Proteomes" id="UP001213907"/>
    </source>
</evidence>
<keyword evidence="1" id="KW-0274">FAD</keyword>
<keyword evidence="1" id="KW-0285">Flavoprotein</keyword>
<evidence type="ECO:0000313" key="3">
    <source>
        <dbReference type="EMBL" id="WEF51545.1"/>
    </source>
</evidence>
<sequence length="440" mass="48135">MSFVRRADIVSWGRTPRIEARVASPSFRDELGSLVREGNQDSHRTMAFGLRRSYGDSCLNEHGSMIDMTGVNRFIHFDRQTGRLVAEAGASFDDILKLIVPAGFFLPVTPGTKFVTLGGAIANDVHGKNHHSAGTIGRWVRQLQLLRSDGTLHALTPDDPTGLFDATIGGLGLTGLIVSAELELIPIASTDLDTEVIRFGSVGEFLKLSAESEHAYTYTVAWVDCLGMRGRIGQGIFTRARHSDIGPLKVHAPGRLTIPVEAPGFCLNRYSLFAFNTAYRFAAGLKHRKTTHYEPFFYPLDAIGQWNLLYGRKGFFQYQCVVPSSEAESALTEMLQAIAASGEGSFLSVLKTFGNVASPGLLSFPMEGATLAMDFPNRATTSTLFNRLDDIVRSAGGRLYPAKDGRISADMYKTGYPNLERFTSHMDPGFSSSFSRRVGL</sequence>
<dbReference type="RefSeq" id="WP_275247138.1">
    <property type="nucleotide sequence ID" value="NZ_BAABDX010000001.1"/>
</dbReference>
<dbReference type="SUPFAM" id="SSF56176">
    <property type="entry name" value="FAD-binding/transporter-associated domain-like"/>
    <property type="match status" value="1"/>
</dbReference>
<dbReference type="Pfam" id="PF01565">
    <property type="entry name" value="FAD_binding_4"/>
    <property type="match status" value="1"/>
</dbReference>
<dbReference type="InterPro" id="IPR016169">
    <property type="entry name" value="FAD-bd_PCMH_sub2"/>
</dbReference>
<evidence type="ECO:0000259" key="2">
    <source>
        <dbReference type="PROSITE" id="PS51387"/>
    </source>
</evidence>
<gene>
    <name evidence="3" type="ORF">AFIC_003140</name>
</gene>
<evidence type="ECO:0000256" key="1">
    <source>
        <dbReference type="ARBA" id="ARBA00022827"/>
    </source>
</evidence>
<accession>A0ABY8BNJ7</accession>
<name>A0ABY8BNJ7_AFICR</name>
<dbReference type="EMBL" id="CP113162">
    <property type="protein sequence ID" value="WEF51545.1"/>
    <property type="molecule type" value="Genomic_DNA"/>
</dbReference>
<dbReference type="Proteomes" id="UP001213907">
    <property type="component" value="Chromosome"/>
</dbReference>
<dbReference type="InterPro" id="IPR016166">
    <property type="entry name" value="FAD-bd_PCMH"/>
</dbReference>
<dbReference type="PROSITE" id="PS51387">
    <property type="entry name" value="FAD_PCMH"/>
    <property type="match status" value="1"/>
</dbReference>
<reference evidence="3 4" key="1">
    <citation type="submission" date="2022-11" db="EMBL/GenBank/DDBJ databases">
        <authorList>
            <person name="Siebert D."/>
            <person name="Busche T."/>
            <person name="Saydam E."/>
            <person name="Kalinowski J."/>
            <person name="Ruckert C."/>
            <person name="Blombach B."/>
        </authorList>
    </citation>
    <scope>NUCLEOTIDE SEQUENCE [LARGE SCALE GENOMIC DNA]</scope>
    <source>
        <strain evidence="3 4">DSM 1083</strain>
    </source>
</reference>
<feature type="domain" description="FAD-binding PCMH-type" evidence="2">
    <location>
        <begin position="14"/>
        <end position="187"/>
    </location>
</feature>
<organism evidence="3 4">
    <name type="scientific">Afipia carboxydohydrogena</name>
    <name type="common">Pseudomonas carboxydohydrogena</name>
    <dbReference type="NCBI Taxonomy" id="290"/>
    <lineage>
        <taxon>Bacteria</taxon>
        <taxon>Pseudomonadati</taxon>
        <taxon>Pseudomonadota</taxon>
        <taxon>Alphaproteobacteria</taxon>
        <taxon>Hyphomicrobiales</taxon>
        <taxon>Nitrobacteraceae</taxon>
        <taxon>Afipia</taxon>
    </lineage>
</organism>
<proteinExistence type="predicted"/>